<accession>A0A0Q9VY47</accession>
<feature type="compositionally biased region" description="Polar residues" evidence="1">
    <location>
        <begin position="304"/>
        <end position="325"/>
    </location>
</feature>
<dbReference type="Proteomes" id="UP000008792">
    <property type="component" value="Unassembled WGS sequence"/>
</dbReference>
<gene>
    <name evidence="2" type="primary">Dvir\GJ19806</name>
    <name evidence="2" type="ORF">Dvir_GJ19806</name>
</gene>
<name>A0A0Q9VY47_DROVI</name>
<dbReference type="EMBL" id="CH940760">
    <property type="protein sequence ID" value="KRF77554.1"/>
    <property type="molecule type" value="Genomic_DNA"/>
</dbReference>
<keyword evidence="3" id="KW-1185">Reference proteome</keyword>
<reference evidence="2 3" key="1">
    <citation type="journal article" date="2007" name="Nature">
        <title>Evolution of genes and genomes on the Drosophila phylogeny.</title>
        <authorList>
            <consortium name="Drosophila 12 Genomes Consortium"/>
            <person name="Clark A.G."/>
            <person name="Eisen M.B."/>
            <person name="Smith D.R."/>
            <person name="Bergman C.M."/>
            <person name="Oliver B."/>
            <person name="Markow T.A."/>
            <person name="Kaufman T.C."/>
            <person name="Kellis M."/>
            <person name="Gelbart W."/>
            <person name="Iyer V.N."/>
            <person name="Pollard D.A."/>
            <person name="Sackton T.B."/>
            <person name="Larracuente A.M."/>
            <person name="Singh N.D."/>
            <person name="Abad J.P."/>
            <person name="Abt D.N."/>
            <person name="Adryan B."/>
            <person name="Aguade M."/>
            <person name="Akashi H."/>
            <person name="Anderson W.W."/>
            <person name="Aquadro C.F."/>
            <person name="Ardell D.H."/>
            <person name="Arguello R."/>
            <person name="Artieri C.G."/>
            <person name="Barbash D.A."/>
            <person name="Barker D."/>
            <person name="Barsanti P."/>
            <person name="Batterham P."/>
            <person name="Batzoglou S."/>
            <person name="Begun D."/>
            <person name="Bhutkar A."/>
            <person name="Blanco E."/>
            <person name="Bosak S.A."/>
            <person name="Bradley R.K."/>
            <person name="Brand A.D."/>
            <person name="Brent M.R."/>
            <person name="Brooks A.N."/>
            <person name="Brown R.H."/>
            <person name="Butlin R.K."/>
            <person name="Caggese C."/>
            <person name="Calvi B.R."/>
            <person name="Bernardo de Carvalho A."/>
            <person name="Caspi A."/>
            <person name="Castrezana S."/>
            <person name="Celniker S.E."/>
            <person name="Chang J.L."/>
            <person name="Chapple C."/>
            <person name="Chatterji S."/>
            <person name="Chinwalla A."/>
            <person name="Civetta A."/>
            <person name="Clifton S.W."/>
            <person name="Comeron J.M."/>
            <person name="Costello J.C."/>
            <person name="Coyne J.A."/>
            <person name="Daub J."/>
            <person name="David R.G."/>
            <person name="Delcher A.L."/>
            <person name="Delehaunty K."/>
            <person name="Do C.B."/>
            <person name="Ebling H."/>
            <person name="Edwards K."/>
            <person name="Eickbush T."/>
            <person name="Evans J.D."/>
            <person name="Filipski A."/>
            <person name="Findeiss S."/>
            <person name="Freyhult E."/>
            <person name="Fulton L."/>
            <person name="Fulton R."/>
            <person name="Garcia A.C."/>
            <person name="Gardiner A."/>
            <person name="Garfield D.A."/>
            <person name="Garvin B.E."/>
            <person name="Gibson G."/>
            <person name="Gilbert D."/>
            <person name="Gnerre S."/>
            <person name="Godfrey J."/>
            <person name="Good R."/>
            <person name="Gotea V."/>
            <person name="Gravely B."/>
            <person name="Greenberg A.J."/>
            <person name="Griffiths-Jones S."/>
            <person name="Gross S."/>
            <person name="Guigo R."/>
            <person name="Gustafson E.A."/>
            <person name="Haerty W."/>
            <person name="Hahn M.W."/>
            <person name="Halligan D.L."/>
            <person name="Halpern A.L."/>
            <person name="Halter G.M."/>
            <person name="Han M.V."/>
            <person name="Heger A."/>
            <person name="Hillier L."/>
            <person name="Hinrichs A.S."/>
            <person name="Holmes I."/>
            <person name="Hoskins R.A."/>
            <person name="Hubisz M.J."/>
            <person name="Hultmark D."/>
            <person name="Huntley M.A."/>
            <person name="Jaffe D.B."/>
            <person name="Jagadeeshan S."/>
            <person name="Jeck W.R."/>
            <person name="Johnson J."/>
            <person name="Jones C.D."/>
            <person name="Jordan W.C."/>
            <person name="Karpen G.H."/>
            <person name="Kataoka E."/>
            <person name="Keightley P.D."/>
            <person name="Kheradpour P."/>
            <person name="Kirkness E.F."/>
            <person name="Koerich L.B."/>
            <person name="Kristiansen K."/>
            <person name="Kudrna D."/>
            <person name="Kulathinal R.J."/>
            <person name="Kumar S."/>
            <person name="Kwok R."/>
            <person name="Lander E."/>
            <person name="Langley C.H."/>
            <person name="Lapoint R."/>
            <person name="Lazzaro B.P."/>
            <person name="Lee S.J."/>
            <person name="Levesque L."/>
            <person name="Li R."/>
            <person name="Lin C.F."/>
            <person name="Lin M.F."/>
            <person name="Lindblad-Toh K."/>
            <person name="Llopart A."/>
            <person name="Long M."/>
            <person name="Low L."/>
            <person name="Lozovsky E."/>
            <person name="Lu J."/>
            <person name="Luo M."/>
            <person name="Machado C.A."/>
            <person name="Makalowski W."/>
            <person name="Marzo M."/>
            <person name="Matsuda M."/>
            <person name="Matzkin L."/>
            <person name="McAllister B."/>
            <person name="McBride C.S."/>
            <person name="McKernan B."/>
            <person name="McKernan K."/>
            <person name="Mendez-Lago M."/>
            <person name="Minx P."/>
            <person name="Mollenhauer M.U."/>
            <person name="Montooth K."/>
            <person name="Mount S.M."/>
            <person name="Mu X."/>
            <person name="Myers E."/>
            <person name="Negre B."/>
            <person name="Newfeld S."/>
            <person name="Nielsen R."/>
            <person name="Noor M.A."/>
            <person name="O'Grady P."/>
            <person name="Pachter L."/>
            <person name="Papaceit M."/>
            <person name="Parisi M.J."/>
            <person name="Parisi M."/>
            <person name="Parts L."/>
            <person name="Pedersen J.S."/>
            <person name="Pesole G."/>
            <person name="Phillippy A.M."/>
            <person name="Ponting C.P."/>
            <person name="Pop M."/>
            <person name="Porcelli D."/>
            <person name="Powell J.R."/>
            <person name="Prohaska S."/>
            <person name="Pruitt K."/>
            <person name="Puig M."/>
            <person name="Quesneville H."/>
            <person name="Ram K.R."/>
            <person name="Rand D."/>
            <person name="Rasmussen M.D."/>
            <person name="Reed L.K."/>
            <person name="Reenan R."/>
            <person name="Reily A."/>
            <person name="Remington K.A."/>
            <person name="Rieger T.T."/>
            <person name="Ritchie M.G."/>
            <person name="Robin C."/>
            <person name="Rogers Y.H."/>
            <person name="Rohde C."/>
            <person name="Rozas J."/>
            <person name="Rubenfield M.J."/>
            <person name="Ruiz A."/>
            <person name="Russo S."/>
            <person name="Salzberg S.L."/>
            <person name="Sanchez-Gracia A."/>
            <person name="Saranga D.J."/>
            <person name="Sato H."/>
            <person name="Schaeffer S.W."/>
            <person name="Schatz M.C."/>
            <person name="Schlenke T."/>
            <person name="Schwartz R."/>
            <person name="Segarra C."/>
            <person name="Singh R.S."/>
            <person name="Sirot L."/>
            <person name="Sirota M."/>
            <person name="Sisneros N.B."/>
            <person name="Smith C.D."/>
            <person name="Smith T.F."/>
            <person name="Spieth J."/>
            <person name="Stage D.E."/>
            <person name="Stark A."/>
            <person name="Stephan W."/>
            <person name="Strausberg R.L."/>
            <person name="Strempel S."/>
            <person name="Sturgill D."/>
            <person name="Sutton G."/>
            <person name="Sutton G.G."/>
            <person name="Tao W."/>
            <person name="Teichmann S."/>
            <person name="Tobari Y.N."/>
            <person name="Tomimura Y."/>
            <person name="Tsolas J.M."/>
            <person name="Valente V.L."/>
            <person name="Venter E."/>
            <person name="Venter J.C."/>
            <person name="Vicario S."/>
            <person name="Vieira F.G."/>
            <person name="Vilella A.J."/>
            <person name="Villasante A."/>
            <person name="Walenz B."/>
            <person name="Wang J."/>
            <person name="Wasserman M."/>
            <person name="Watts T."/>
            <person name="Wilson D."/>
            <person name="Wilson R.K."/>
            <person name="Wing R.A."/>
            <person name="Wolfner M.F."/>
            <person name="Wong A."/>
            <person name="Wong G.K."/>
            <person name="Wu C.I."/>
            <person name="Wu G."/>
            <person name="Yamamoto D."/>
            <person name="Yang H.P."/>
            <person name="Yang S.P."/>
            <person name="Yorke J.A."/>
            <person name="Yoshida K."/>
            <person name="Zdobnov E."/>
            <person name="Zhang P."/>
            <person name="Zhang Y."/>
            <person name="Zimin A.V."/>
            <person name="Baldwin J."/>
            <person name="Abdouelleil A."/>
            <person name="Abdulkadir J."/>
            <person name="Abebe A."/>
            <person name="Abera B."/>
            <person name="Abreu J."/>
            <person name="Acer S.C."/>
            <person name="Aftuck L."/>
            <person name="Alexander A."/>
            <person name="An P."/>
            <person name="Anderson E."/>
            <person name="Anderson S."/>
            <person name="Arachi H."/>
            <person name="Azer M."/>
            <person name="Bachantsang P."/>
            <person name="Barry A."/>
            <person name="Bayul T."/>
            <person name="Berlin A."/>
            <person name="Bessette D."/>
            <person name="Bloom T."/>
            <person name="Blye J."/>
            <person name="Boguslavskiy L."/>
            <person name="Bonnet C."/>
            <person name="Boukhgalter B."/>
            <person name="Bourzgui I."/>
            <person name="Brown A."/>
            <person name="Cahill P."/>
            <person name="Channer S."/>
            <person name="Cheshatsang Y."/>
            <person name="Chuda L."/>
            <person name="Citroen M."/>
            <person name="Collymore A."/>
            <person name="Cooke P."/>
            <person name="Costello M."/>
            <person name="D'Aco K."/>
            <person name="Daza R."/>
            <person name="De Haan G."/>
            <person name="DeGray S."/>
            <person name="DeMaso C."/>
            <person name="Dhargay N."/>
            <person name="Dooley K."/>
            <person name="Dooley E."/>
            <person name="Doricent M."/>
            <person name="Dorje P."/>
            <person name="Dorjee K."/>
            <person name="Dupes A."/>
            <person name="Elong R."/>
            <person name="Falk J."/>
            <person name="Farina A."/>
            <person name="Faro S."/>
            <person name="Ferguson D."/>
            <person name="Fisher S."/>
            <person name="Foley C.D."/>
            <person name="Franke A."/>
            <person name="Friedrich D."/>
            <person name="Gadbois L."/>
            <person name="Gearin G."/>
            <person name="Gearin C.R."/>
            <person name="Giannoukos G."/>
            <person name="Goode T."/>
            <person name="Graham J."/>
            <person name="Grandbois E."/>
            <person name="Grewal S."/>
            <person name="Gyaltsen K."/>
            <person name="Hafez N."/>
            <person name="Hagos B."/>
            <person name="Hall J."/>
            <person name="Henson C."/>
            <person name="Hollinger A."/>
            <person name="Honan T."/>
            <person name="Huard M.D."/>
            <person name="Hughes L."/>
            <person name="Hurhula B."/>
            <person name="Husby M.E."/>
            <person name="Kamat A."/>
            <person name="Kanga B."/>
            <person name="Kashin S."/>
            <person name="Khazanovich D."/>
            <person name="Kisner P."/>
            <person name="Lance K."/>
            <person name="Lara M."/>
            <person name="Lee W."/>
            <person name="Lennon N."/>
            <person name="Letendre F."/>
            <person name="LeVine R."/>
            <person name="Lipovsky A."/>
            <person name="Liu X."/>
            <person name="Liu J."/>
            <person name="Liu S."/>
            <person name="Lokyitsang T."/>
            <person name="Lokyitsang Y."/>
            <person name="Lubonja R."/>
            <person name="Lui A."/>
            <person name="MacDonald P."/>
            <person name="Magnisalis V."/>
            <person name="Maru K."/>
            <person name="Matthews C."/>
            <person name="McCusker W."/>
            <person name="McDonough S."/>
            <person name="Mehta T."/>
            <person name="Meldrim J."/>
            <person name="Meneus L."/>
            <person name="Mihai O."/>
            <person name="Mihalev A."/>
            <person name="Mihova T."/>
            <person name="Mittelman R."/>
            <person name="Mlenga V."/>
            <person name="Montmayeur A."/>
            <person name="Mulrain L."/>
            <person name="Navidi A."/>
            <person name="Naylor J."/>
            <person name="Negash T."/>
            <person name="Nguyen T."/>
            <person name="Nguyen N."/>
            <person name="Nicol R."/>
            <person name="Norbu C."/>
            <person name="Norbu N."/>
            <person name="Novod N."/>
            <person name="O'Neill B."/>
            <person name="Osman S."/>
            <person name="Markiewicz E."/>
            <person name="Oyono O.L."/>
            <person name="Patti C."/>
            <person name="Phunkhang P."/>
            <person name="Pierre F."/>
            <person name="Priest M."/>
            <person name="Raghuraman S."/>
            <person name="Rege F."/>
            <person name="Reyes R."/>
            <person name="Rise C."/>
            <person name="Rogov P."/>
            <person name="Ross K."/>
            <person name="Ryan E."/>
            <person name="Settipalli S."/>
            <person name="Shea T."/>
            <person name="Sherpa N."/>
            <person name="Shi L."/>
            <person name="Shih D."/>
            <person name="Sparrow T."/>
            <person name="Spaulding J."/>
            <person name="Stalker J."/>
            <person name="Stange-Thomann N."/>
            <person name="Stavropoulos S."/>
            <person name="Stone C."/>
            <person name="Strader C."/>
            <person name="Tesfaye S."/>
            <person name="Thomson T."/>
            <person name="Thoulutsang Y."/>
            <person name="Thoulutsang D."/>
            <person name="Topham K."/>
            <person name="Topping I."/>
            <person name="Tsamla T."/>
            <person name="Vassiliev H."/>
            <person name="Vo A."/>
            <person name="Wangchuk T."/>
            <person name="Wangdi T."/>
            <person name="Weiand M."/>
            <person name="Wilkinson J."/>
            <person name="Wilson A."/>
            <person name="Yadav S."/>
            <person name="Young G."/>
            <person name="Yu Q."/>
            <person name="Zembek L."/>
            <person name="Zhong D."/>
            <person name="Zimmer A."/>
            <person name="Zwirko Z."/>
            <person name="Jaffe D.B."/>
            <person name="Alvarez P."/>
            <person name="Brockman W."/>
            <person name="Butler J."/>
            <person name="Chin C."/>
            <person name="Gnerre S."/>
            <person name="Grabherr M."/>
            <person name="Kleber M."/>
            <person name="Mauceli E."/>
            <person name="MacCallum I."/>
        </authorList>
    </citation>
    <scope>NUCLEOTIDE SEQUENCE [LARGE SCALE GENOMIC DNA]</scope>
    <source>
        <strain evidence="3">Tucson 15010-1051.87</strain>
    </source>
</reference>
<evidence type="ECO:0000313" key="2">
    <source>
        <dbReference type="EMBL" id="KRF77554.1"/>
    </source>
</evidence>
<dbReference type="AlphaFoldDB" id="A0A0Q9VY47"/>
<protein>
    <recommendedName>
        <fullName evidence="4">Reverse transcriptase domain-containing protein</fullName>
    </recommendedName>
</protein>
<feature type="region of interest" description="Disordered" evidence="1">
    <location>
        <begin position="292"/>
        <end position="325"/>
    </location>
</feature>
<sequence length="338" mass="37457">MQRACDAAMVRKKKGGNKHKPVRWWNGEIEDVRNRCHTARRIYQRDGKQQTWPWSTKPKKLAQPTTPGELCSPRLSSEASGNAGPTRYPAFGQAYKTVMSKLARGPVPTCPEHLKQIVETLLPRQIELAHNPPAVGTSVVLPIDTEDISATLKRIKSNKARDDASSLLLGAFLADDIEIVTVAKEKAQVERKTNEAAHKVTRWLVENGLNLAAQKTEAVPISSRKQMEAANITVDGTKTAPQTTDLQRGPVDAPLRFIDLGTSNEDPLLQPQMGIVKKMRTPSPLLFSDRLRRRSSNAGRNAPAGSTFNRRAHRSTQPGDNTSRMASTMGFFLQWQLD</sequence>
<evidence type="ECO:0008006" key="4">
    <source>
        <dbReference type="Google" id="ProtNLM"/>
    </source>
</evidence>
<feature type="region of interest" description="Disordered" evidence="1">
    <location>
        <begin position="47"/>
        <end position="84"/>
    </location>
</feature>
<evidence type="ECO:0000313" key="3">
    <source>
        <dbReference type="Proteomes" id="UP000008792"/>
    </source>
</evidence>
<dbReference type="InParanoid" id="A0A0Q9VY47"/>
<evidence type="ECO:0000256" key="1">
    <source>
        <dbReference type="SAM" id="MobiDB-lite"/>
    </source>
</evidence>
<organism evidence="2 3">
    <name type="scientific">Drosophila virilis</name>
    <name type="common">Fruit fly</name>
    <dbReference type="NCBI Taxonomy" id="7244"/>
    <lineage>
        <taxon>Eukaryota</taxon>
        <taxon>Metazoa</taxon>
        <taxon>Ecdysozoa</taxon>
        <taxon>Arthropoda</taxon>
        <taxon>Hexapoda</taxon>
        <taxon>Insecta</taxon>
        <taxon>Pterygota</taxon>
        <taxon>Neoptera</taxon>
        <taxon>Endopterygota</taxon>
        <taxon>Diptera</taxon>
        <taxon>Brachycera</taxon>
        <taxon>Muscomorpha</taxon>
        <taxon>Ephydroidea</taxon>
        <taxon>Drosophilidae</taxon>
        <taxon>Drosophila</taxon>
    </lineage>
</organism>
<proteinExistence type="predicted"/>